<dbReference type="OrthoDB" id="406544at2759"/>
<dbReference type="GO" id="GO:0046872">
    <property type="term" value="F:metal ion binding"/>
    <property type="evidence" value="ECO:0007669"/>
    <property type="project" value="UniProtKB-KW"/>
</dbReference>
<dbReference type="PANTHER" id="PTHR33337">
    <property type="entry name" value="GFA DOMAIN-CONTAINING PROTEIN"/>
    <property type="match status" value="1"/>
</dbReference>
<dbReference type="EMBL" id="KQ241675">
    <property type="protein sequence ID" value="KNC85974.1"/>
    <property type="molecule type" value="Genomic_DNA"/>
</dbReference>
<gene>
    <name evidence="6" type="ORF">SARC_01878</name>
</gene>
<evidence type="ECO:0000256" key="2">
    <source>
        <dbReference type="ARBA" id="ARBA00022723"/>
    </source>
</evidence>
<dbReference type="PANTHER" id="PTHR33337:SF40">
    <property type="entry name" value="CENP-V_GFA DOMAIN-CONTAINING PROTEIN-RELATED"/>
    <property type="match status" value="1"/>
</dbReference>
<evidence type="ECO:0000259" key="5">
    <source>
        <dbReference type="PROSITE" id="PS51891"/>
    </source>
</evidence>
<organism evidence="6 7">
    <name type="scientific">Sphaeroforma arctica JP610</name>
    <dbReference type="NCBI Taxonomy" id="667725"/>
    <lineage>
        <taxon>Eukaryota</taxon>
        <taxon>Ichthyosporea</taxon>
        <taxon>Ichthyophonida</taxon>
        <taxon>Sphaeroforma</taxon>
    </lineage>
</organism>
<accession>A0A0L0GAN6</accession>
<keyword evidence="4" id="KW-0456">Lyase</keyword>
<evidence type="ECO:0000256" key="3">
    <source>
        <dbReference type="ARBA" id="ARBA00022833"/>
    </source>
</evidence>
<keyword evidence="2" id="KW-0479">Metal-binding</keyword>
<dbReference type="Gene3D" id="3.90.1590.10">
    <property type="entry name" value="glutathione-dependent formaldehyde- activating enzyme (gfa)"/>
    <property type="match status" value="1"/>
</dbReference>
<dbReference type="RefSeq" id="XP_014159876.1">
    <property type="nucleotide sequence ID" value="XM_014304401.1"/>
</dbReference>
<protein>
    <recommendedName>
        <fullName evidence="5">CENP-V/GFA domain-containing protein</fullName>
    </recommendedName>
</protein>
<keyword evidence="3" id="KW-0862">Zinc</keyword>
<keyword evidence="7" id="KW-1185">Reference proteome</keyword>
<dbReference type="GO" id="GO:0016846">
    <property type="term" value="F:carbon-sulfur lyase activity"/>
    <property type="evidence" value="ECO:0007669"/>
    <property type="project" value="InterPro"/>
</dbReference>
<dbReference type="AlphaFoldDB" id="A0A0L0GAN6"/>
<sequence length="133" mass="14412">MSATGTFTCLCDTTGWEVSGEPAISCYCHCKSCRVYGGDASQVAGYTPEQFKLTKGEDNLIKYESAPSKFRHTCKTCGCMIYNILPNGLKVVPLGGINWADDGKPVVPNMHIFVGDKGLEDITDGLPQHESFP</sequence>
<reference evidence="6 7" key="1">
    <citation type="submission" date="2011-02" db="EMBL/GenBank/DDBJ databases">
        <title>The Genome Sequence of Sphaeroforma arctica JP610.</title>
        <authorList>
            <consortium name="The Broad Institute Genome Sequencing Platform"/>
            <person name="Russ C."/>
            <person name="Cuomo C."/>
            <person name="Young S.K."/>
            <person name="Zeng Q."/>
            <person name="Gargeya S."/>
            <person name="Alvarado L."/>
            <person name="Berlin A."/>
            <person name="Chapman S.B."/>
            <person name="Chen Z."/>
            <person name="Freedman E."/>
            <person name="Gellesch M."/>
            <person name="Goldberg J."/>
            <person name="Griggs A."/>
            <person name="Gujja S."/>
            <person name="Heilman E."/>
            <person name="Heiman D."/>
            <person name="Howarth C."/>
            <person name="Mehta T."/>
            <person name="Neiman D."/>
            <person name="Pearson M."/>
            <person name="Roberts A."/>
            <person name="Saif S."/>
            <person name="Shea T."/>
            <person name="Shenoy N."/>
            <person name="Sisk P."/>
            <person name="Stolte C."/>
            <person name="Sykes S."/>
            <person name="White J."/>
            <person name="Yandava C."/>
            <person name="Burger G."/>
            <person name="Gray M.W."/>
            <person name="Holland P.W.H."/>
            <person name="King N."/>
            <person name="Lang F.B.F."/>
            <person name="Roger A.J."/>
            <person name="Ruiz-Trillo I."/>
            <person name="Haas B."/>
            <person name="Nusbaum C."/>
            <person name="Birren B."/>
        </authorList>
    </citation>
    <scope>NUCLEOTIDE SEQUENCE [LARGE SCALE GENOMIC DNA]</scope>
    <source>
        <strain evidence="6 7">JP610</strain>
    </source>
</reference>
<name>A0A0L0GAN6_9EUKA</name>
<dbReference type="GeneID" id="25902382"/>
<dbReference type="Pfam" id="PF04828">
    <property type="entry name" value="GFA"/>
    <property type="match status" value="1"/>
</dbReference>
<dbReference type="SUPFAM" id="SSF51316">
    <property type="entry name" value="Mss4-like"/>
    <property type="match status" value="1"/>
</dbReference>
<dbReference type="eggNOG" id="ENOG502S5AR">
    <property type="taxonomic scope" value="Eukaryota"/>
</dbReference>
<evidence type="ECO:0000256" key="1">
    <source>
        <dbReference type="ARBA" id="ARBA00005495"/>
    </source>
</evidence>
<dbReference type="InterPro" id="IPR006913">
    <property type="entry name" value="CENP-V/GFA"/>
</dbReference>
<comment type="similarity">
    <text evidence="1">Belongs to the Gfa family.</text>
</comment>
<dbReference type="InterPro" id="IPR011057">
    <property type="entry name" value="Mss4-like_sf"/>
</dbReference>
<evidence type="ECO:0000313" key="6">
    <source>
        <dbReference type="EMBL" id="KNC85974.1"/>
    </source>
</evidence>
<feature type="domain" description="CENP-V/GFA" evidence="5">
    <location>
        <begin position="3"/>
        <end position="100"/>
    </location>
</feature>
<proteinExistence type="inferred from homology"/>
<evidence type="ECO:0000313" key="7">
    <source>
        <dbReference type="Proteomes" id="UP000054560"/>
    </source>
</evidence>
<dbReference type="Proteomes" id="UP000054560">
    <property type="component" value="Unassembled WGS sequence"/>
</dbReference>
<dbReference type="PROSITE" id="PS51891">
    <property type="entry name" value="CENP_V_GFA"/>
    <property type="match status" value="1"/>
</dbReference>
<evidence type="ECO:0000256" key="4">
    <source>
        <dbReference type="ARBA" id="ARBA00023239"/>
    </source>
</evidence>